<dbReference type="PRINTS" id="PR00368">
    <property type="entry name" value="FADPNR"/>
</dbReference>
<dbReference type="RefSeq" id="WP_030648393.1">
    <property type="nucleotide sequence ID" value="NZ_BMRU01000063.1"/>
</dbReference>
<dbReference type="InterPro" id="IPR000960">
    <property type="entry name" value="Flavin_mOase"/>
</dbReference>
<evidence type="ECO:0000313" key="2">
    <source>
        <dbReference type="EMBL" id="GHI15235.1"/>
    </source>
</evidence>
<proteinExistence type="predicted"/>
<dbReference type="Pfam" id="PF13738">
    <property type="entry name" value="Pyr_redox_3"/>
    <property type="match status" value="1"/>
</dbReference>
<dbReference type="GeneID" id="86958402"/>
<dbReference type="Gene3D" id="3.50.50.60">
    <property type="entry name" value="FAD/NAD(P)-binding domain"/>
    <property type="match status" value="1"/>
</dbReference>
<evidence type="ECO:0000256" key="1">
    <source>
        <dbReference type="ARBA" id="ARBA00023002"/>
    </source>
</evidence>
<protein>
    <submittedName>
        <fullName evidence="2">Monooxygenase</fullName>
    </submittedName>
</protein>
<organism evidence="2 3">
    <name type="scientific">Streptomyces virginiae</name>
    <name type="common">Streptomyces cinnamonensis</name>
    <dbReference type="NCBI Taxonomy" id="1961"/>
    <lineage>
        <taxon>Bacteria</taxon>
        <taxon>Bacillati</taxon>
        <taxon>Actinomycetota</taxon>
        <taxon>Actinomycetes</taxon>
        <taxon>Kitasatosporales</taxon>
        <taxon>Streptomycetaceae</taxon>
        <taxon>Streptomyces</taxon>
    </lineage>
</organism>
<name>A0ABQ3NR17_STRVG</name>
<dbReference type="PANTHER" id="PTHR43539:SF78">
    <property type="entry name" value="FLAVIN-CONTAINING MONOOXYGENASE"/>
    <property type="match status" value="1"/>
</dbReference>
<evidence type="ECO:0000313" key="3">
    <source>
        <dbReference type="Proteomes" id="UP000660554"/>
    </source>
</evidence>
<dbReference type="Proteomes" id="UP000660554">
    <property type="component" value="Unassembled WGS sequence"/>
</dbReference>
<keyword evidence="2" id="KW-0503">Monooxygenase</keyword>
<keyword evidence="1" id="KW-0560">Oxidoreductase</keyword>
<gene>
    <name evidence="2" type="ORF">Scinn_46980</name>
</gene>
<dbReference type="InterPro" id="IPR036188">
    <property type="entry name" value="FAD/NAD-bd_sf"/>
</dbReference>
<reference evidence="3" key="1">
    <citation type="submission" date="2020-09" db="EMBL/GenBank/DDBJ databases">
        <title>Whole genome shotgun sequence of Streptomyces cinnamonensis NBRC 15873.</title>
        <authorList>
            <person name="Komaki H."/>
            <person name="Tamura T."/>
        </authorList>
    </citation>
    <scope>NUCLEOTIDE SEQUENCE [LARGE SCALE GENOMIC DNA]</scope>
    <source>
        <strain evidence="3">NBRC 15873</strain>
    </source>
</reference>
<dbReference type="InterPro" id="IPR050982">
    <property type="entry name" value="Auxin_biosynth/cation_transpt"/>
</dbReference>
<accession>A0ABQ3NR17</accession>
<keyword evidence="3" id="KW-1185">Reference proteome</keyword>
<dbReference type="PIRSF" id="PIRSF000332">
    <property type="entry name" value="FMO"/>
    <property type="match status" value="1"/>
</dbReference>
<dbReference type="SUPFAM" id="SSF51905">
    <property type="entry name" value="FAD/NAD(P)-binding domain"/>
    <property type="match status" value="2"/>
</dbReference>
<dbReference type="GO" id="GO:0004497">
    <property type="term" value="F:monooxygenase activity"/>
    <property type="evidence" value="ECO:0007669"/>
    <property type="project" value="UniProtKB-KW"/>
</dbReference>
<comment type="caution">
    <text evidence="2">The sequence shown here is derived from an EMBL/GenBank/DDBJ whole genome shotgun (WGS) entry which is preliminary data.</text>
</comment>
<dbReference type="PANTHER" id="PTHR43539">
    <property type="entry name" value="FLAVIN-BINDING MONOOXYGENASE-LIKE PROTEIN (AFU_ORTHOLOGUE AFUA_4G09220)"/>
    <property type="match status" value="1"/>
</dbReference>
<sequence>MEHVEAVVVGGGQSGLAAARALIRAGLKPVVLEASERAAGSWPRYYDSLTLFSPARFSALPGTPFGGDPDRYPHRDEVVAYLTAYAARLQADIRTGQRVTAVQADGAGFTVDLEGGGRLSARAVIAASGSFGRPHRPDLAGLATFAGQVLHAADYSSPAPFAGQRVVVVGAGNSAVQMATELAHESPTTLATRAPVKFARQHLLGKDLHFWLTRTGLDAAPLGRLLRTPPAQPVLDDGRYRAALTTGTPDRRPMFTRLADDKVTWADGTTERLDALILATGYRPHLPYLTGLDGALDPAGHPRHRGGTSPAHPGLEFVGLEWQRSLSSNTLRGVGRDAARAARRLAAHLARS</sequence>
<dbReference type="EMBL" id="BNDV01000010">
    <property type="protein sequence ID" value="GHI15235.1"/>
    <property type="molecule type" value="Genomic_DNA"/>
</dbReference>
<dbReference type="PRINTS" id="PR00469">
    <property type="entry name" value="PNDRDTASEII"/>
</dbReference>